<dbReference type="AlphaFoldDB" id="A0A165YBC4"/>
<feature type="transmembrane region" description="Helical" evidence="6">
    <location>
        <begin position="329"/>
        <end position="350"/>
    </location>
</feature>
<feature type="transmembrane region" description="Helical" evidence="6">
    <location>
        <begin position="298"/>
        <end position="317"/>
    </location>
</feature>
<evidence type="ECO:0000259" key="7">
    <source>
        <dbReference type="PROSITE" id="PS50850"/>
    </source>
</evidence>
<feature type="transmembrane region" description="Helical" evidence="6">
    <location>
        <begin position="269"/>
        <end position="286"/>
    </location>
</feature>
<dbReference type="GO" id="GO:0005886">
    <property type="term" value="C:plasma membrane"/>
    <property type="evidence" value="ECO:0007669"/>
    <property type="project" value="UniProtKB-SubCell"/>
</dbReference>
<comment type="subcellular location">
    <subcellularLocation>
        <location evidence="1">Cell membrane</location>
        <topology evidence="1">Multi-pass membrane protein</topology>
    </subcellularLocation>
</comment>
<dbReference type="InterPro" id="IPR020846">
    <property type="entry name" value="MFS_dom"/>
</dbReference>
<evidence type="ECO:0000256" key="6">
    <source>
        <dbReference type="SAM" id="Phobius"/>
    </source>
</evidence>
<dbReference type="CDD" id="cd06173">
    <property type="entry name" value="MFS_MefA_like"/>
    <property type="match status" value="1"/>
</dbReference>
<dbReference type="GO" id="GO:0022857">
    <property type="term" value="F:transmembrane transporter activity"/>
    <property type="evidence" value="ECO:0007669"/>
    <property type="project" value="InterPro"/>
</dbReference>
<name>A0A165YBC4_9HYPH</name>
<feature type="domain" description="Major facilitator superfamily (MFS) profile" evidence="7">
    <location>
        <begin position="10"/>
        <end position="415"/>
    </location>
</feature>
<dbReference type="PANTHER" id="PTHR23513:SF6">
    <property type="entry name" value="MAJOR FACILITATOR SUPERFAMILY ASSOCIATED DOMAIN-CONTAINING PROTEIN"/>
    <property type="match status" value="1"/>
</dbReference>
<dbReference type="PATRIC" id="fig|989403.3.peg.2752"/>
<feature type="transmembrane region" description="Helical" evidence="6">
    <location>
        <begin position="176"/>
        <end position="197"/>
    </location>
</feature>
<dbReference type="PANTHER" id="PTHR23513">
    <property type="entry name" value="INTEGRAL MEMBRANE EFFLUX PROTEIN-RELATED"/>
    <property type="match status" value="1"/>
</dbReference>
<feature type="transmembrane region" description="Helical" evidence="6">
    <location>
        <begin position="371"/>
        <end position="388"/>
    </location>
</feature>
<evidence type="ECO:0000256" key="4">
    <source>
        <dbReference type="ARBA" id="ARBA00022989"/>
    </source>
</evidence>
<evidence type="ECO:0000256" key="3">
    <source>
        <dbReference type="ARBA" id="ARBA00022692"/>
    </source>
</evidence>
<comment type="caution">
    <text evidence="8">The sequence shown here is derived from an EMBL/GenBank/DDBJ whole genome shotgun (WGS) entry which is preliminary data.</text>
</comment>
<feature type="transmembrane region" description="Helical" evidence="6">
    <location>
        <begin position="84"/>
        <end position="104"/>
    </location>
</feature>
<protein>
    <submittedName>
        <fullName evidence="8">2-acyl-glycerophospho-ethanolamine acyltransferase</fullName>
    </submittedName>
</protein>
<gene>
    <name evidence="8" type="ORF">PsAD2_02577</name>
</gene>
<dbReference type="InterPro" id="IPR011701">
    <property type="entry name" value="MFS"/>
</dbReference>
<dbReference type="Pfam" id="PF07690">
    <property type="entry name" value="MFS_1"/>
    <property type="match status" value="1"/>
</dbReference>
<dbReference type="EMBL" id="LMCB01000019">
    <property type="protein sequence ID" value="KZL18636.1"/>
    <property type="molecule type" value="Genomic_DNA"/>
</dbReference>
<feature type="transmembrane region" description="Helical" evidence="6">
    <location>
        <begin position="110"/>
        <end position="130"/>
    </location>
</feature>
<keyword evidence="5 6" id="KW-0472">Membrane</keyword>
<dbReference type="RefSeq" id="WP_068006450.1">
    <property type="nucleotide sequence ID" value="NZ_FOFM01000019.1"/>
</dbReference>
<keyword evidence="8" id="KW-0808">Transferase</keyword>
<sequence length="429" mass="46038">MQGDAVNTSILALFKLSAFRRFVGVIVPAAFADWIDFIAIMALVSYSWGMGASEVSAVLMAVMLPRVVFGLPAGVLVDRFGAGPVLILGLFIRAAVMLSMFFFAQGLWTLLALVFLKATVSATFMPAQQLAIKKLVPSNMLTQAVSVDHFVIQSTKLFAPLVGGALLAIYSAHHVFLLSSTLFSLAALICIFLLSPLGRASAGEQTKEEQEQVSILKESKAALVFIWKTPRLLLGMEMICLFIFSVFLYEAELLLLFKETGLREWDAGPIIGAIGVGGLVGTYLTAKIGDRVNLQMLMSIGLCLGGLATAVAGWLPFSPVRFGLIEQMGIWFFGGMFSSIIAVPYGAILVRQTPERLIGRVSSVGDMMQSGLTLLAIPIGAFLAELWFVSMPFFAGGMLMVTGGVAGLFVSASIARKPEVEQTVSQELV</sequence>
<feature type="transmembrane region" description="Helical" evidence="6">
    <location>
        <begin position="22"/>
        <end position="49"/>
    </location>
</feature>
<dbReference type="Gene3D" id="1.20.1250.20">
    <property type="entry name" value="MFS general substrate transporter like domains"/>
    <property type="match status" value="1"/>
</dbReference>
<proteinExistence type="predicted"/>
<evidence type="ECO:0000256" key="2">
    <source>
        <dbReference type="ARBA" id="ARBA00022475"/>
    </source>
</evidence>
<reference evidence="8 9" key="1">
    <citation type="journal article" date="2016" name="Front. Microbiol.">
        <title>Comparative Genomic Analysis Reveals a Diverse Repertoire of Genes Involved in Prokaryote-Eukaryote Interactions within the Pseudovibrio Genus.</title>
        <authorList>
            <person name="Romano S."/>
            <person name="Fernandez-Guerra A."/>
            <person name="Reen F.J."/>
            <person name="Glockner F.O."/>
            <person name="Crowley S.P."/>
            <person name="O'Sullivan O."/>
            <person name="Cotter P.D."/>
            <person name="Adams C."/>
            <person name="Dobson A.D."/>
            <person name="O'Gara F."/>
        </authorList>
    </citation>
    <scope>NUCLEOTIDE SEQUENCE [LARGE SCALE GENOMIC DNA]</scope>
    <source>
        <strain evidence="8 9">Ad2</strain>
    </source>
</reference>
<evidence type="ECO:0000313" key="8">
    <source>
        <dbReference type="EMBL" id="KZL18636.1"/>
    </source>
</evidence>
<dbReference type="InterPro" id="IPR036259">
    <property type="entry name" value="MFS_trans_sf"/>
</dbReference>
<dbReference type="GO" id="GO:0016746">
    <property type="term" value="F:acyltransferase activity"/>
    <property type="evidence" value="ECO:0007669"/>
    <property type="project" value="UniProtKB-KW"/>
</dbReference>
<feature type="transmembrane region" description="Helical" evidence="6">
    <location>
        <begin position="394"/>
        <end position="415"/>
    </location>
</feature>
<accession>A0A165YBC4</accession>
<dbReference type="STRING" id="989403.SAMN05421798_11911"/>
<dbReference type="OrthoDB" id="7820830at2"/>
<dbReference type="PROSITE" id="PS50850">
    <property type="entry name" value="MFS"/>
    <property type="match status" value="1"/>
</dbReference>
<keyword evidence="3 6" id="KW-0812">Transmembrane</keyword>
<evidence type="ECO:0000313" key="9">
    <source>
        <dbReference type="Proteomes" id="UP000076577"/>
    </source>
</evidence>
<evidence type="ECO:0000256" key="5">
    <source>
        <dbReference type="ARBA" id="ARBA00023136"/>
    </source>
</evidence>
<keyword evidence="9" id="KW-1185">Reference proteome</keyword>
<feature type="transmembrane region" description="Helical" evidence="6">
    <location>
        <begin position="232"/>
        <end position="249"/>
    </location>
</feature>
<keyword evidence="4 6" id="KW-1133">Transmembrane helix</keyword>
<feature type="transmembrane region" description="Helical" evidence="6">
    <location>
        <begin position="55"/>
        <end position="77"/>
    </location>
</feature>
<dbReference type="SUPFAM" id="SSF103473">
    <property type="entry name" value="MFS general substrate transporter"/>
    <property type="match status" value="1"/>
</dbReference>
<evidence type="ECO:0000256" key="1">
    <source>
        <dbReference type="ARBA" id="ARBA00004651"/>
    </source>
</evidence>
<dbReference type="Proteomes" id="UP000076577">
    <property type="component" value="Unassembled WGS sequence"/>
</dbReference>
<organism evidence="8 9">
    <name type="scientific">Pseudovibrio axinellae</name>
    <dbReference type="NCBI Taxonomy" id="989403"/>
    <lineage>
        <taxon>Bacteria</taxon>
        <taxon>Pseudomonadati</taxon>
        <taxon>Pseudomonadota</taxon>
        <taxon>Alphaproteobacteria</taxon>
        <taxon>Hyphomicrobiales</taxon>
        <taxon>Stappiaceae</taxon>
        <taxon>Pseudovibrio</taxon>
    </lineage>
</organism>
<keyword evidence="2" id="KW-1003">Cell membrane</keyword>
<keyword evidence="8" id="KW-0012">Acyltransferase</keyword>